<dbReference type="OrthoDB" id="2087262at2"/>
<dbReference type="RefSeq" id="WP_055237726.1">
    <property type="nucleotide sequence ID" value="NZ_CYXM01000004.1"/>
</dbReference>
<feature type="compositionally biased region" description="Acidic residues" evidence="1">
    <location>
        <begin position="95"/>
        <end position="105"/>
    </location>
</feature>
<dbReference type="AlphaFoldDB" id="A0A173SHT3"/>
<proteinExistence type="predicted"/>
<evidence type="ECO:0000313" key="3">
    <source>
        <dbReference type="EMBL" id="CUM90174.1"/>
    </source>
</evidence>
<feature type="transmembrane region" description="Helical" evidence="2">
    <location>
        <begin position="51"/>
        <end position="73"/>
    </location>
</feature>
<keyword evidence="2" id="KW-0472">Membrane</keyword>
<name>A0A173SHT3_9FIRM</name>
<protein>
    <submittedName>
        <fullName evidence="3">Uncharacterized protein</fullName>
    </submittedName>
</protein>
<dbReference type="Proteomes" id="UP000095673">
    <property type="component" value="Unassembled WGS sequence"/>
</dbReference>
<dbReference type="EMBL" id="CYXM01000004">
    <property type="protein sequence ID" value="CUM90174.1"/>
    <property type="molecule type" value="Genomic_DNA"/>
</dbReference>
<reference evidence="3 4" key="1">
    <citation type="submission" date="2015-09" db="EMBL/GenBank/DDBJ databases">
        <authorList>
            <consortium name="Pathogen Informatics"/>
        </authorList>
    </citation>
    <scope>NUCLEOTIDE SEQUENCE [LARGE SCALE GENOMIC DNA]</scope>
    <source>
        <strain evidence="3 4">2789STDY5834968</strain>
    </source>
</reference>
<organism evidence="3 4">
    <name type="scientific">Agathobacter rectalis</name>
    <dbReference type="NCBI Taxonomy" id="39491"/>
    <lineage>
        <taxon>Bacteria</taxon>
        <taxon>Bacillati</taxon>
        <taxon>Bacillota</taxon>
        <taxon>Clostridia</taxon>
        <taxon>Lachnospirales</taxon>
        <taxon>Lachnospiraceae</taxon>
        <taxon>Agathobacter</taxon>
    </lineage>
</organism>
<accession>A0A173SHT3</accession>
<keyword evidence="2" id="KW-0812">Transmembrane</keyword>
<feature type="compositionally biased region" description="Basic and acidic residues" evidence="1">
    <location>
        <begin position="78"/>
        <end position="94"/>
    </location>
</feature>
<evidence type="ECO:0000256" key="2">
    <source>
        <dbReference type="SAM" id="Phobius"/>
    </source>
</evidence>
<evidence type="ECO:0000313" key="4">
    <source>
        <dbReference type="Proteomes" id="UP000095673"/>
    </source>
</evidence>
<feature type="region of interest" description="Disordered" evidence="1">
    <location>
        <begin position="78"/>
        <end position="105"/>
    </location>
</feature>
<keyword evidence="2" id="KW-1133">Transmembrane helix</keyword>
<sequence length="105" mass="12418">MQKRRGFHLWKNIKKAIGKVGTLNLVLILMFAFFIWFNWQMLCIFREYAAIPETYACAVIAATIGEAGICGWIRTTKDRKREHDWERADRKEDNNSEMEEMNDES</sequence>
<feature type="transmembrane region" description="Helical" evidence="2">
    <location>
        <begin position="20"/>
        <end position="39"/>
    </location>
</feature>
<gene>
    <name evidence="3" type="ORF">ERS852580_01064</name>
</gene>
<evidence type="ECO:0000256" key="1">
    <source>
        <dbReference type="SAM" id="MobiDB-lite"/>
    </source>
</evidence>